<dbReference type="RefSeq" id="WP_145689695.1">
    <property type="nucleotide sequence ID" value="NZ_VITH01000016.1"/>
</dbReference>
<dbReference type="PANTHER" id="PTHR42700:SF1">
    <property type="entry name" value="SULFATE ADENYLYLTRANSFERASE"/>
    <property type="match status" value="1"/>
</dbReference>
<evidence type="ECO:0000313" key="3">
    <source>
        <dbReference type="EMBL" id="TWA77061.1"/>
    </source>
</evidence>
<dbReference type="InterPro" id="IPR059117">
    <property type="entry name" value="APS_kinase_dom"/>
</dbReference>
<organism evidence="3 4">
    <name type="scientific">Azospirillum brasilense</name>
    <dbReference type="NCBI Taxonomy" id="192"/>
    <lineage>
        <taxon>Bacteria</taxon>
        <taxon>Pseudomonadati</taxon>
        <taxon>Pseudomonadota</taxon>
        <taxon>Alphaproteobacteria</taxon>
        <taxon>Rhodospirillales</taxon>
        <taxon>Azospirillaceae</taxon>
        <taxon>Azospirillum</taxon>
    </lineage>
</organism>
<dbReference type="GO" id="GO:0010134">
    <property type="term" value="P:sulfate assimilation via adenylyl sulfate reduction"/>
    <property type="evidence" value="ECO:0007669"/>
    <property type="project" value="TreeGrafter"/>
</dbReference>
<proteinExistence type="predicted"/>
<name>A0A560BWS0_AZOBR</name>
<accession>A0A560BWS0</accession>
<keyword evidence="3" id="KW-0418">Kinase</keyword>
<evidence type="ECO:0000259" key="2">
    <source>
        <dbReference type="Pfam" id="PF01583"/>
    </source>
</evidence>
<dbReference type="GO" id="GO:0005737">
    <property type="term" value="C:cytoplasm"/>
    <property type="evidence" value="ECO:0007669"/>
    <property type="project" value="TreeGrafter"/>
</dbReference>
<protein>
    <submittedName>
        <fullName evidence="3">Adenylylsulfate kinase</fullName>
    </submittedName>
</protein>
<dbReference type="Pfam" id="PF01583">
    <property type="entry name" value="APS_kinase"/>
    <property type="match status" value="1"/>
</dbReference>
<dbReference type="PANTHER" id="PTHR42700">
    <property type="entry name" value="SULFATE ADENYLYLTRANSFERASE"/>
    <property type="match status" value="1"/>
</dbReference>
<keyword evidence="1" id="KW-0808">Transferase</keyword>
<dbReference type="AlphaFoldDB" id="A0A560BWS0"/>
<dbReference type="GO" id="GO:0019379">
    <property type="term" value="P:sulfate assimilation, phosphoadenylyl sulfate reduction by phosphoadenylyl-sulfate reductase (thioredoxin)"/>
    <property type="evidence" value="ECO:0007669"/>
    <property type="project" value="TreeGrafter"/>
</dbReference>
<dbReference type="GO" id="GO:0004781">
    <property type="term" value="F:sulfate adenylyltransferase (ATP) activity"/>
    <property type="evidence" value="ECO:0007669"/>
    <property type="project" value="TreeGrafter"/>
</dbReference>
<dbReference type="SUPFAM" id="SSF52540">
    <property type="entry name" value="P-loop containing nucleoside triphosphate hydrolases"/>
    <property type="match status" value="1"/>
</dbReference>
<dbReference type="EMBL" id="VITH01000016">
    <property type="protein sequence ID" value="TWA77061.1"/>
    <property type="molecule type" value="Genomic_DNA"/>
</dbReference>
<gene>
    <name evidence="3" type="ORF">FBZ83_11653</name>
</gene>
<dbReference type="NCBIfam" id="NF004041">
    <property type="entry name" value="PRK05541.1"/>
    <property type="match status" value="1"/>
</dbReference>
<dbReference type="InterPro" id="IPR050512">
    <property type="entry name" value="Sulf_AdTrans/APS_kinase"/>
</dbReference>
<dbReference type="Proteomes" id="UP000318529">
    <property type="component" value="Unassembled WGS sequence"/>
</dbReference>
<sequence length="195" mass="21353">MPEPECLLVPPEPTFAPPRSAVFWITGLSAAGKTTIGRGLADRLRVLGRPVLYLDGDVLRSIVAGGDRYSRADRLDLAHRYGRLCREAASQGIDVVCATISMFDAVRAWNREHIPGYCEVYLRVPIEELKRRDTKDVYRNTTDVVGLDLAPELPKTPDVLIDNFADMTPARAVQTILESAAIPAGTLGAWPPPST</sequence>
<dbReference type="GO" id="GO:0016301">
    <property type="term" value="F:kinase activity"/>
    <property type="evidence" value="ECO:0007669"/>
    <property type="project" value="UniProtKB-KW"/>
</dbReference>
<evidence type="ECO:0000256" key="1">
    <source>
        <dbReference type="ARBA" id="ARBA00022679"/>
    </source>
</evidence>
<comment type="caution">
    <text evidence="3">The sequence shown here is derived from an EMBL/GenBank/DDBJ whole genome shotgun (WGS) entry which is preliminary data.</text>
</comment>
<feature type="domain" description="APS kinase" evidence="2">
    <location>
        <begin position="19"/>
        <end position="162"/>
    </location>
</feature>
<dbReference type="Gene3D" id="3.40.50.300">
    <property type="entry name" value="P-loop containing nucleotide triphosphate hydrolases"/>
    <property type="match status" value="1"/>
</dbReference>
<evidence type="ECO:0000313" key="4">
    <source>
        <dbReference type="Proteomes" id="UP000318529"/>
    </source>
</evidence>
<dbReference type="InterPro" id="IPR027417">
    <property type="entry name" value="P-loop_NTPase"/>
</dbReference>
<reference evidence="3 4" key="1">
    <citation type="submission" date="2019-06" db="EMBL/GenBank/DDBJ databases">
        <title>Genomic Encyclopedia of Type Strains, Phase IV (KMG-V): Genome sequencing to study the core and pangenomes of soil and plant-associated prokaryotes.</title>
        <authorList>
            <person name="Whitman W."/>
        </authorList>
    </citation>
    <scope>NUCLEOTIDE SEQUENCE [LARGE SCALE GENOMIC DNA]</scope>
    <source>
        <strain evidence="3 4">BR 11650</strain>
    </source>
</reference>